<name>A0A8J3L6F6_9ACTN</name>
<proteinExistence type="predicted"/>
<keyword evidence="1" id="KW-0812">Transmembrane</keyword>
<evidence type="ECO:0000313" key="2">
    <source>
        <dbReference type="EMBL" id="GIG13205.1"/>
    </source>
</evidence>
<evidence type="ECO:0008006" key="4">
    <source>
        <dbReference type="Google" id="ProtNLM"/>
    </source>
</evidence>
<gene>
    <name evidence="2" type="ORF">Cme02nite_15370</name>
</gene>
<dbReference type="RefSeq" id="WP_166384913.1">
    <property type="nucleotide sequence ID" value="NZ_BAAATT010000014.1"/>
</dbReference>
<dbReference type="EMBL" id="BONJ01000006">
    <property type="protein sequence ID" value="GIG13205.1"/>
    <property type="molecule type" value="Genomic_DNA"/>
</dbReference>
<organism evidence="2 3">
    <name type="scientific">Catellatospora methionotrophica</name>
    <dbReference type="NCBI Taxonomy" id="121620"/>
    <lineage>
        <taxon>Bacteria</taxon>
        <taxon>Bacillati</taxon>
        <taxon>Actinomycetota</taxon>
        <taxon>Actinomycetes</taxon>
        <taxon>Micromonosporales</taxon>
        <taxon>Micromonosporaceae</taxon>
        <taxon>Catellatospora</taxon>
    </lineage>
</organism>
<feature type="transmembrane region" description="Helical" evidence="1">
    <location>
        <begin position="163"/>
        <end position="184"/>
    </location>
</feature>
<keyword evidence="3" id="KW-1185">Reference proteome</keyword>
<dbReference type="AlphaFoldDB" id="A0A8J3L6F6"/>
<feature type="transmembrane region" description="Helical" evidence="1">
    <location>
        <begin position="6"/>
        <end position="25"/>
    </location>
</feature>
<evidence type="ECO:0000256" key="1">
    <source>
        <dbReference type="SAM" id="Phobius"/>
    </source>
</evidence>
<accession>A0A8J3L6F6</accession>
<keyword evidence="1" id="KW-1133">Transmembrane helix</keyword>
<reference evidence="2" key="1">
    <citation type="submission" date="2021-01" db="EMBL/GenBank/DDBJ databases">
        <title>Whole genome shotgun sequence of Catellatospora methionotrophica NBRC 14553.</title>
        <authorList>
            <person name="Komaki H."/>
            <person name="Tamura T."/>
        </authorList>
    </citation>
    <scope>NUCLEOTIDE SEQUENCE</scope>
    <source>
        <strain evidence="2">NBRC 14553</strain>
    </source>
</reference>
<comment type="caution">
    <text evidence="2">The sequence shown here is derived from an EMBL/GenBank/DDBJ whole genome shotgun (WGS) entry which is preliminary data.</text>
</comment>
<evidence type="ECO:0000313" key="3">
    <source>
        <dbReference type="Proteomes" id="UP000660339"/>
    </source>
</evidence>
<protein>
    <recommendedName>
        <fullName evidence="4">TIGR04222 domain-containing membrane protein</fullName>
    </recommendedName>
</protein>
<sequence length="287" mass="31595">MIVVGIYLLISLLIALLALLPAWLLDRGARLDHVETRDASASAAGTVTGPELALLHAMKWPWGARSLHPVSVALDHLVVAGNLRVDGSRLIVSATPAVDGDGIVRAVHAALRELDDQIIEDQPERSVLHRVDTDPGVEAALQETRERLTAEGHILTERQRNAWWRNIAGALFVSAAAGPILAVITWSWLSWLYLLVAALAFVAAWALLDHIHSRYTTRAAEKLTGKLRKRYAHLDPIHVPAYATYGPAQTALADVIFRLERDRIDPHLYEVLHRRPPLPTPPHTGPC</sequence>
<feature type="transmembrane region" description="Helical" evidence="1">
    <location>
        <begin position="190"/>
        <end position="208"/>
    </location>
</feature>
<keyword evidence="1" id="KW-0472">Membrane</keyword>
<dbReference type="Proteomes" id="UP000660339">
    <property type="component" value="Unassembled WGS sequence"/>
</dbReference>